<dbReference type="OrthoDB" id="4462574at2"/>
<keyword evidence="6" id="KW-1185">Reference proteome</keyword>
<dbReference type="GO" id="GO:0003700">
    <property type="term" value="F:DNA-binding transcription factor activity"/>
    <property type="evidence" value="ECO:0007669"/>
    <property type="project" value="InterPro"/>
</dbReference>
<dbReference type="Gene3D" id="1.10.10.10">
    <property type="entry name" value="Winged helix-like DNA-binding domain superfamily/Winged helix DNA-binding domain"/>
    <property type="match status" value="1"/>
</dbReference>
<dbReference type="InterPro" id="IPR036388">
    <property type="entry name" value="WH-like_DNA-bd_sf"/>
</dbReference>
<keyword evidence="2" id="KW-0238">DNA-binding</keyword>
<evidence type="ECO:0000256" key="1">
    <source>
        <dbReference type="ARBA" id="ARBA00023015"/>
    </source>
</evidence>
<sequence length="143" mass="15639">MPPPPAGPPLGLRLANTAKAVSQAFDEALAAAGGSRPSWLVLMSLKTRPLASQRELAAAVGIQGATLTQHLNSMESDGLVTRRRDPANRRVHLVELTEQGERAFHRMREAAVTFDRRLRTGLDRDDVTQLELLLDRLRANVNG</sequence>
<dbReference type="SUPFAM" id="SSF46785">
    <property type="entry name" value="Winged helix' DNA-binding domain"/>
    <property type="match status" value="1"/>
</dbReference>
<reference evidence="5 6" key="1">
    <citation type="journal article" date="2012" name="Stand. Genomic Sci.">
        <title>Genome sequence of the ocean sediment bacterium Saccharomonospora marina type strain (XMU15(T)).</title>
        <authorList>
            <person name="Klenk H.P."/>
            <person name="Lu M."/>
            <person name="Lucas S."/>
            <person name="Lapidus A."/>
            <person name="Copeland A."/>
            <person name="Pitluck S."/>
            <person name="Goodwin L.A."/>
            <person name="Han C."/>
            <person name="Tapia R."/>
            <person name="Brambilla E.M."/>
            <person name="Potter G."/>
            <person name="Land M."/>
            <person name="Ivanova N."/>
            <person name="Rohde M."/>
            <person name="Goker M."/>
            <person name="Detter J.C."/>
            <person name="Li W.J."/>
            <person name="Kyrpides N.C."/>
            <person name="Woyke T."/>
        </authorList>
    </citation>
    <scope>NUCLEOTIDE SEQUENCE [LARGE SCALE GENOMIC DNA]</scope>
    <source>
        <strain evidence="5 6">XMU15</strain>
    </source>
</reference>
<evidence type="ECO:0000259" key="4">
    <source>
        <dbReference type="PROSITE" id="PS50995"/>
    </source>
</evidence>
<evidence type="ECO:0000256" key="2">
    <source>
        <dbReference type="ARBA" id="ARBA00023125"/>
    </source>
</evidence>
<dbReference type="Pfam" id="PF01047">
    <property type="entry name" value="MarR"/>
    <property type="match status" value="1"/>
</dbReference>
<dbReference type="PANTHER" id="PTHR42756">
    <property type="entry name" value="TRANSCRIPTIONAL REGULATOR, MARR"/>
    <property type="match status" value="1"/>
</dbReference>
<dbReference type="InterPro" id="IPR036390">
    <property type="entry name" value="WH_DNA-bd_sf"/>
</dbReference>
<dbReference type="PANTHER" id="PTHR42756:SF1">
    <property type="entry name" value="TRANSCRIPTIONAL REPRESSOR OF EMRAB OPERON"/>
    <property type="match status" value="1"/>
</dbReference>
<dbReference type="GO" id="GO:0003677">
    <property type="term" value="F:DNA binding"/>
    <property type="evidence" value="ECO:0007669"/>
    <property type="project" value="UniProtKB-KW"/>
</dbReference>
<dbReference type="AlphaFoldDB" id="H5WXV6"/>
<dbReference type="InterPro" id="IPR000835">
    <property type="entry name" value="HTH_MarR-typ"/>
</dbReference>
<dbReference type="PROSITE" id="PS50995">
    <property type="entry name" value="HTH_MARR_2"/>
    <property type="match status" value="1"/>
</dbReference>
<dbReference type="STRING" id="882083.SacmaDRAFT_3551"/>
<protein>
    <submittedName>
        <fullName evidence="5">Transcriptional regulator</fullName>
    </submittedName>
</protein>
<dbReference type="Proteomes" id="UP000004926">
    <property type="component" value="Chromosome"/>
</dbReference>
<dbReference type="InterPro" id="IPR011991">
    <property type="entry name" value="ArsR-like_HTH"/>
</dbReference>
<dbReference type="eggNOG" id="COG1846">
    <property type="taxonomic scope" value="Bacteria"/>
</dbReference>
<gene>
    <name evidence="5" type="ORF">SacmaDRAFT_3551</name>
</gene>
<name>H5WXV6_9PSEU</name>
<keyword evidence="1" id="KW-0805">Transcription regulation</keyword>
<evidence type="ECO:0000256" key="3">
    <source>
        <dbReference type="ARBA" id="ARBA00023163"/>
    </source>
</evidence>
<evidence type="ECO:0000313" key="5">
    <source>
        <dbReference type="EMBL" id="EHR51765.1"/>
    </source>
</evidence>
<dbReference type="EMBL" id="CM001439">
    <property type="protein sequence ID" value="EHR51765.1"/>
    <property type="molecule type" value="Genomic_DNA"/>
</dbReference>
<keyword evidence="3" id="KW-0804">Transcription</keyword>
<feature type="domain" description="HTH marR-type" evidence="4">
    <location>
        <begin position="7"/>
        <end position="139"/>
    </location>
</feature>
<dbReference type="PRINTS" id="PR00598">
    <property type="entry name" value="HTHMARR"/>
</dbReference>
<dbReference type="HOGENOM" id="CLU_083287_18_2_11"/>
<dbReference type="CDD" id="cd00090">
    <property type="entry name" value="HTH_ARSR"/>
    <property type="match status" value="1"/>
</dbReference>
<organism evidence="5 6">
    <name type="scientific">Saccharomonospora marina XMU15</name>
    <dbReference type="NCBI Taxonomy" id="882083"/>
    <lineage>
        <taxon>Bacteria</taxon>
        <taxon>Bacillati</taxon>
        <taxon>Actinomycetota</taxon>
        <taxon>Actinomycetes</taxon>
        <taxon>Pseudonocardiales</taxon>
        <taxon>Pseudonocardiaceae</taxon>
        <taxon>Saccharomonospora</taxon>
    </lineage>
</organism>
<dbReference type="SMART" id="SM00347">
    <property type="entry name" value="HTH_MARR"/>
    <property type="match status" value="1"/>
</dbReference>
<accession>H5WXV6</accession>
<proteinExistence type="predicted"/>
<evidence type="ECO:0000313" key="6">
    <source>
        <dbReference type="Proteomes" id="UP000004926"/>
    </source>
</evidence>
<dbReference type="RefSeq" id="WP_009155147.1">
    <property type="nucleotide sequence ID" value="NZ_CM001439.1"/>
</dbReference>